<feature type="transmembrane region" description="Helical" evidence="2">
    <location>
        <begin position="36"/>
        <end position="55"/>
    </location>
</feature>
<feature type="region of interest" description="Disordered" evidence="1">
    <location>
        <begin position="236"/>
        <end position="267"/>
    </location>
</feature>
<evidence type="ECO:0000256" key="2">
    <source>
        <dbReference type="SAM" id="Phobius"/>
    </source>
</evidence>
<dbReference type="PANTHER" id="PTHR38793:SF3">
    <property type="entry name" value="SMODS AND SLOG-ASSOCIATING 2TM EFFECTOR DOMAIN-CONTAINING PROTEIN"/>
    <property type="match status" value="1"/>
</dbReference>
<name>A0A8E2JQP2_9PEZI</name>
<dbReference type="Pfam" id="PF18142">
    <property type="entry name" value="SLATT_fungal"/>
    <property type="match status" value="1"/>
</dbReference>
<evidence type="ECO:0000313" key="4">
    <source>
        <dbReference type="EMBL" id="OCL06095.1"/>
    </source>
</evidence>
<sequence length="267" mass="29800">MDLPRSHFRLGLISISASTVAALGFNLWVIHILQPGLLFGASSLVATMVSGVWSYKNFDSWVTLQSQEGIAASWKVCARHQEQDTARRCRFQQQQERASGEEWRHAAQDPENNIGIYENIVYEERRTLRSCRAYDFLVYGGLISQLVVSALLILLAATPSDHHVSLAALGALNGVITGVLSLIRGQGLPNRLLEYADGLRKTREKVEWLERELEAGKREVRYSEVVALKEMYEQIRADEQKNRPDTWTPGSGTAAKPSSASSSVRET</sequence>
<keyword evidence="5" id="KW-1185">Reference proteome</keyword>
<feature type="transmembrane region" description="Helical" evidence="2">
    <location>
        <begin position="163"/>
        <end position="183"/>
    </location>
</feature>
<proteinExistence type="predicted"/>
<dbReference type="NCBIfam" id="NF033635">
    <property type="entry name" value="SLATT_fungal"/>
    <property type="match status" value="1"/>
</dbReference>
<dbReference type="InterPro" id="IPR041622">
    <property type="entry name" value="SLATT_fungi"/>
</dbReference>
<evidence type="ECO:0000259" key="3">
    <source>
        <dbReference type="Pfam" id="PF18142"/>
    </source>
</evidence>
<dbReference type="OrthoDB" id="4472872at2759"/>
<feature type="domain" description="SMODS and SLOG-associating 2TM effector" evidence="3">
    <location>
        <begin position="120"/>
        <end position="238"/>
    </location>
</feature>
<accession>A0A8E2JQP2</accession>
<dbReference type="Proteomes" id="UP000250140">
    <property type="component" value="Unassembled WGS sequence"/>
</dbReference>
<feature type="transmembrane region" description="Helical" evidence="2">
    <location>
        <begin position="136"/>
        <end position="157"/>
    </location>
</feature>
<organism evidence="4 5">
    <name type="scientific">Glonium stellatum</name>
    <dbReference type="NCBI Taxonomy" id="574774"/>
    <lineage>
        <taxon>Eukaryota</taxon>
        <taxon>Fungi</taxon>
        <taxon>Dikarya</taxon>
        <taxon>Ascomycota</taxon>
        <taxon>Pezizomycotina</taxon>
        <taxon>Dothideomycetes</taxon>
        <taxon>Pleosporomycetidae</taxon>
        <taxon>Gloniales</taxon>
        <taxon>Gloniaceae</taxon>
        <taxon>Glonium</taxon>
    </lineage>
</organism>
<dbReference type="PANTHER" id="PTHR38793">
    <property type="entry name" value="SLATT_FUNGAL DOMAIN-CONTAINING PROTEIN-RELATED"/>
    <property type="match status" value="1"/>
</dbReference>
<keyword evidence="2" id="KW-0812">Transmembrane</keyword>
<gene>
    <name evidence="4" type="ORF">AOQ84DRAFT_224152</name>
</gene>
<dbReference type="EMBL" id="KV750134">
    <property type="protein sequence ID" value="OCL06095.1"/>
    <property type="molecule type" value="Genomic_DNA"/>
</dbReference>
<keyword evidence="2" id="KW-1133">Transmembrane helix</keyword>
<feature type="compositionally biased region" description="Polar residues" evidence="1">
    <location>
        <begin position="248"/>
        <end position="267"/>
    </location>
</feature>
<reference evidence="4 5" key="1">
    <citation type="journal article" date="2016" name="Nat. Commun.">
        <title>Ectomycorrhizal ecology is imprinted in the genome of the dominant symbiotic fungus Cenococcum geophilum.</title>
        <authorList>
            <consortium name="DOE Joint Genome Institute"/>
            <person name="Peter M."/>
            <person name="Kohler A."/>
            <person name="Ohm R.A."/>
            <person name="Kuo A."/>
            <person name="Krutzmann J."/>
            <person name="Morin E."/>
            <person name="Arend M."/>
            <person name="Barry K.W."/>
            <person name="Binder M."/>
            <person name="Choi C."/>
            <person name="Clum A."/>
            <person name="Copeland A."/>
            <person name="Grisel N."/>
            <person name="Haridas S."/>
            <person name="Kipfer T."/>
            <person name="LaButti K."/>
            <person name="Lindquist E."/>
            <person name="Lipzen A."/>
            <person name="Maire R."/>
            <person name="Meier B."/>
            <person name="Mihaltcheva S."/>
            <person name="Molinier V."/>
            <person name="Murat C."/>
            <person name="Poggeler S."/>
            <person name="Quandt C.A."/>
            <person name="Sperisen C."/>
            <person name="Tritt A."/>
            <person name="Tisserant E."/>
            <person name="Crous P.W."/>
            <person name="Henrissat B."/>
            <person name="Nehls U."/>
            <person name="Egli S."/>
            <person name="Spatafora J.W."/>
            <person name="Grigoriev I.V."/>
            <person name="Martin F.M."/>
        </authorList>
    </citation>
    <scope>NUCLEOTIDE SEQUENCE [LARGE SCALE GENOMIC DNA]</scope>
    <source>
        <strain evidence="4 5">CBS 207.34</strain>
    </source>
</reference>
<evidence type="ECO:0000256" key="1">
    <source>
        <dbReference type="SAM" id="MobiDB-lite"/>
    </source>
</evidence>
<keyword evidence="2" id="KW-0472">Membrane</keyword>
<evidence type="ECO:0000313" key="5">
    <source>
        <dbReference type="Proteomes" id="UP000250140"/>
    </source>
</evidence>
<feature type="transmembrane region" description="Helical" evidence="2">
    <location>
        <begin position="12"/>
        <end position="30"/>
    </location>
</feature>
<protein>
    <recommendedName>
        <fullName evidence="3">SMODS and SLOG-associating 2TM effector domain-containing protein</fullName>
    </recommendedName>
</protein>
<dbReference type="AlphaFoldDB" id="A0A8E2JQP2"/>